<protein>
    <recommendedName>
        <fullName evidence="3">DUF2935 domain-containing protein</fullName>
    </recommendedName>
</protein>
<evidence type="ECO:0000313" key="1">
    <source>
        <dbReference type="EMBL" id="GER69847.1"/>
    </source>
</evidence>
<reference evidence="1 2" key="1">
    <citation type="submission" date="2019-09" db="EMBL/GenBank/DDBJ databases">
        <title>Draft genome sequence of Bacillus sp. JC-7.</title>
        <authorList>
            <person name="Tanaka N."/>
            <person name="Shiwa Y."/>
            <person name="Fujita N."/>
            <person name="Tanasupawat S."/>
        </authorList>
    </citation>
    <scope>NUCLEOTIDE SEQUENCE [LARGE SCALE GENOMIC DNA]</scope>
    <source>
        <strain evidence="1 2">JC-7</strain>
    </source>
</reference>
<dbReference type="SUPFAM" id="SSF158430">
    <property type="entry name" value="Bacillus cereus metalloprotein-like"/>
    <property type="match status" value="2"/>
</dbReference>
<accession>A0A5J4JHA2</accession>
<dbReference type="Pfam" id="PF11155">
    <property type="entry name" value="DUF2935"/>
    <property type="match status" value="2"/>
</dbReference>
<keyword evidence="2" id="KW-1185">Reference proteome</keyword>
<gene>
    <name evidence="1" type="ORF">BpJC7_11500</name>
</gene>
<comment type="caution">
    <text evidence="1">The sequence shown here is derived from an EMBL/GenBank/DDBJ whole genome shotgun (WGS) entry which is preliminary data.</text>
</comment>
<sequence length="264" mass="30614">MANFEQAAGFEHGFWLQILGDHARFIHDSLAPQEKQEIEQTRYFIQVFDQLLRSIQNADLIRLSQRADEEALQLRQLKLSIIRKQLTGKITIHLTPSFINHMVNELDEYLRVLKYLKKGEVPPVVHEVHHHLVWLLDAAGHAGAISSNLDRVEKKMKGKSDAFTKDFEDFYLKAVEMAGFLRTRLSTFPALKKFGQDISLEMALFMNFLHEIEELRLSKEALGSFAPLMADHMMREECYYLNKLAESTELEYPNCNPAKPRLQE</sequence>
<organism evidence="1 2">
    <name type="scientific">Weizmannia acidilactici</name>
    <dbReference type="NCBI Taxonomy" id="2607726"/>
    <lineage>
        <taxon>Bacteria</taxon>
        <taxon>Bacillati</taxon>
        <taxon>Bacillota</taxon>
        <taxon>Bacilli</taxon>
        <taxon>Bacillales</taxon>
        <taxon>Bacillaceae</taxon>
        <taxon>Heyndrickxia</taxon>
    </lineage>
</organism>
<evidence type="ECO:0000313" key="2">
    <source>
        <dbReference type="Proteomes" id="UP000391919"/>
    </source>
</evidence>
<dbReference type="RefSeq" id="WP_151681900.1">
    <property type="nucleotide sequence ID" value="NZ_BKZP01000047.1"/>
</dbReference>
<dbReference type="Gene3D" id="1.20.1260.120">
    <property type="entry name" value="Protein of unknown function DUF2935"/>
    <property type="match status" value="1"/>
</dbReference>
<name>A0A5J4JHA2_9BACI</name>
<dbReference type="EMBL" id="BKZQ01000011">
    <property type="protein sequence ID" value="GER69847.1"/>
    <property type="molecule type" value="Genomic_DNA"/>
</dbReference>
<proteinExistence type="predicted"/>
<dbReference type="Proteomes" id="UP000391919">
    <property type="component" value="Unassembled WGS sequence"/>
</dbReference>
<dbReference type="AlphaFoldDB" id="A0A5J4JHA2"/>
<dbReference type="InterPro" id="IPR021328">
    <property type="entry name" value="CotB-like"/>
</dbReference>
<evidence type="ECO:0008006" key="3">
    <source>
        <dbReference type="Google" id="ProtNLM"/>
    </source>
</evidence>